<keyword evidence="3" id="KW-1185">Reference proteome</keyword>
<gene>
    <name evidence="2" type="ORF">CCMP2556_LOCUS26005</name>
</gene>
<comment type="caution">
    <text evidence="2">The sequence shown here is derived from an EMBL/GenBank/DDBJ whole genome shotgun (WGS) entry which is preliminary data.</text>
</comment>
<proteinExistence type="predicted"/>
<dbReference type="Proteomes" id="UP001642484">
    <property type="component" value="Unassembled WGS sequence"/>
</dbReference>
<feature type="transmembrane region" description="Helical" evidence="1">
    <location>
        <begin position="388"/>
        <end position="405"/>
    </location>
</feature>
<keyword evidence="1" id="KW-1133">Transmembrane helix</keyword>
<dbReference type="EMBL" id="CAXAMN010017780">
    <property type="protein sequence ID" value="CAK9051159.1"/>
    <property type="molecule type" value="Genomic_DNA"/>
</dbReference>
<feature type="non-terminal residue" evidence="2">
    <location>
        <position position="418"/>
    </location>
</feature>
<reference evidence="2 3" key="1">
    <citation type="submission" date="2024-02" db="EMBL/GenBank/DDBJ databases">
        <authorList>
            <person name="Chen Y."/>
            <person name="Shah S."/>
            <person name="Dougan E. K."/>
            <person name="Thang M."/>
            <person name="Chan C."/>
        </authorList>
    </citation>
    <scope>NUCLEOTIDE SEQUENCE [LARGE SCALE GENOMIC DNA]</scope>
</reference>
<protein>
    <submittedName>
        <fullName evidence="2">Uncharacterized protein</fullName>
    </submittedName>
</protein>
<keyword evidence="1" id="KW-0472">Membrane</keyword>
<name>A0ABP0MM43_9DINO</name>
<evidence type="ECO:0000313" key="2">
    <source>
        <dbReference type="EMBL" id="CAK9051159.1"/>
    </source>
</evidence>
<accession>A0ABP0MM43</accession>
<evidence type="ECO:0000256" key="1">
    <source>
        <dbReference type="SAM" id="Phobius"/>
    </source>
</evidence>
<keyword evidence="1" id="KW-0812">Transmembrane</keyword>
<evidence type="ECO:0000313" key="3">
    <source>
        <dbReference type="Proteomes" id="UP001642484"/>
    </source>
</evidence>
<sequence>MVVSGIRKHFGAFQGTGGRAFLVMGLECQTLPALLEAFLSGLELPPVATRAQLVGFAGDQTNYNISAPHFRWTGHVGLRFRAEEATLYGFTPDTELRHDTPLLVSTLLDGNRFTGRVADDYEDFADATQSPFGQIFVFWDIPDDLCTERDCGWSLVQQDAAGRGSAKFYAFPPEAPRKYRGQRVPRWVVHLLCGGEDVATKSLTVTLDPSQVVFIDTPAFASMNAATMGKLHTLLSTGIKDGTRREALPPAEQSLFSKPPHGAIVVISLCHWRDQPQEMQVYLEKMAEAFKNASGGSVAFPYVVAATHRDSFLQDCQKEDPAKELQNAVEDIKKAALTDHVYTITSYKRESFGSARNNKATGDLLSQLLTKAKLENTGKVQDQTTHNAIIFIIMAVVALVVGLLINKMKSDEALPSEP</sequence>
<organism evidence="2 3">
    <name type="scientific">Durusdinium trenchii</name>
    <dbReference type="NCBI Taxonomy" id="1381693"/>
    <lineage>
        <taxon>Eukaryota</taxon>
        <taxon>Sar</taxon>
        <taxon>Alveolata</taxon>
        <taxon>Dinophyceae</taxon>
        <taxon>Suessiales</taxon>
        <taxon>Symbiodiniaceae</taxon>
        <taxon>Durusdinium</taxon>
    </lineage>
</organism>